<feature type="domain" description="Actin interacting protein 3 C-terminal" evidence="4">
    <location>
        <begin position="320"/>
        <end position="722"/>
    </location>
</feature>
<dbReference type="OrthoDB" id="783096at2759"/>
<dbReference type="Pfam" id="PF03915">
    <property type="entry name" value="AIP3"/>
    <property type="match status" value="1"/>
</dbReference>
<dbReference type="OMA" id="RFSAYHM"/>
<protein>
    <submittedName>
        <fullName evidence="5">KLTH0E08492p</fullName>
    </submittedName>
</protein>
<dbReference type="eggNOG" id="ENOG502QS95">
    <property type="taxonomic scope" value="Eukaryota"/>
</dbReference>
<feature type="region of interest" description="Disordered" evidence="3">
    <location>
        <begin position="159"/>
        <end position="219"/>
    </location>
</feature>
<dbReference type="GO" id="GO:0051286">
    <property type="term" value="C:cell tip"/>
    <property type="evidence" value="ECO:0007669"/>
    <property type="project" value="TreeGrafter"/>
</dbReference>
<dbReference type="AlphaFoldDB" id="C5DHZ7"/>
<dbReference type="PANTHER" id="PTHR22741">
    <property type="entry name" value="P140CAP/SNIP-RELATED"/>
    <property type="match status" value="1"/>
</dbReference>
<accession>C5DHZ7</accession>
<dbReference type="FunCoup" id="C5DHZ7">
    <property type="interactions" value="86"/>
</dbReference>
<dbReference type="InterPro" id="IPR051825">
    <property type="entry name" value="SRCIN1"/>
</dbReference>
<feature type="compositionally biased region" description="Low complexity" evidence="3">
    <location>
        <begin position="165"/>
        <end position="183"/>
    </location>
</feature>
<dbReference type="InterPro" id="IPR056279">
    <property type="entry name" value="Aip3p_Bud6_N"/>
</dbReference>
<keyword evidence="6" id="KW-1185">Reference proteome</keyword>
<sequence length="734" mass="82462">MILLCVTGTRHNNTEKRLMSAASGVPNQAATRPSAHPTMKSPKGSSSVETSVTKLLMSTKHLLQSLTHWSKGLANERNVSDAYVQLGNDFKLLTKQFSHAGLEVSDLGDVPSNLRQVLEVALREQPSEKTLDKYLPRIREIVVTLLEKLKVKQSMLKGMRQTNQSLSSRNSRSSSAVSVVSGRTTPSNREVDRSASSSACASPHRSPAATSTPHKLEKQLSISNSRTAEEPNAALAQLKNSDTLQRRASKRFSAYHIAKLTHQSASEAAAMVTPPHSIEGSSKEAEGSYSMVEKNDNEPALLNSVQPTPQEPENRLVNVFLKLDGKVKKCTLDLPTSFTSLRLLFVERFTYTPGSSNFPEIYIKEPAYKEYYELEASQLDKIKDGSVLSLQSIENSKCSTATMSFDRLCEEFEKGLKNHQAAIFAEIQSLRNSEPHSASLSSSQRKSSSCSSAEIEDIRRQLSILNQIHNAKQKSLEENVTNILEKVAKFKSLSFNSSTTTNRVYMEKSHMKLSEVSDNLLGKVDDLQDVIEALRKDVAVRGSKPSRKKLDGVRTELEEAQANLDRMQEYLSIEKPNWKKIWESELEKVCEEQQFLTLQEELALDFKEDLEKVRETFGLVKMCCEEKEKNPKKNHNPILPIAKPGTFNQLREAVLSEVQSLHPDHEERLEAIEKAEKLRMREKGYRDNSAFEDELGSFVVNNNFKKSGGIDEIEKLRRQKDEDNIRATFRPSNF</sequence>
<organism evidence="5 6">
    <name type="scientific">Lachancea thermotolerans (strain ATCC 56472 / CBS 6340 / NRRL Y-8284)</name>
    <name type="common">Yeast</name>
    <name type="synonym">Kluyveromyces thermotolerans</name>
    <dbReference type="NCBI Taxonomy" id="559295"/>
    <lineage>
        <taxon>Eukaryota</taxon>
        <taxon>Fungi</taxon>
        <taxon>Dikarya</taxon>
        <taxon>Ascomycota</taxon>
        <taxon>Saccharomycotina</taxon>
        <taxon>Saccharomycetes</taxon>
        <taxon>Saccharomycetales</taxon>
        <taxon>Saccharomycetaceae</taxon>
        <taxon>Lachancea</taxon>
    </lineage>
</organism>
<feature type="coiled-coil region" evidence="2">
    <location>
        <begin position="517"/>
        <end position="570"/>
    </location>
</feature>
<evidence type="ECO:0000256" key="1">
    <source>
        <dbReference type="ARBA" id="ARBA00023054"/>
    </source>
</evidence>
<dbReference type="PANTHER" id="PTHR22741:SF10">
    <property type="entry name" value="COILED-COIL DOMAIN-CONTAINING PROTEIN CG32809"/>
    <property type="match status" value="1"/>
</dbReference>
<evidence type="ECO:0000313" key="6">
    <source>
        <dbReference type="Proteomes" id="UP000002036"/>
    </source>
</evidence>
<feature type="compositionally biased region" description="Polar residues" evidence="3">
    <location>
        <begin position="184"/>
        <end position="200"/>
    </location>
</feature>
<dbReference type="Pfam" id="PF23153">
    <property type="entry name" value="Aip3p_Bud6_N"/>
    <property type="match status" value="1"/>
</dbReference>
<dbReference type="GO" id="GO:0005519">
    <property type="term" value="F:cytoskeletal regulatory protein binding"/>
    <property type="evidence" value="ECO:0007669"/>
    <property type="project" value="InterPro"/>
</dbReference>
<dbReference type="Gene3D" id="1.20.58.1540">
    <property type="entry name" value="Actin interacting protein 3, C-terminal domain"/>
    <property type="match status" value="1"/>
</dbReference>
<reference evidence="5 6" key="1">
    <citation type="journal article" date="2009" name="Genome Res.">
        <title>Comparative genomics of protoploid Saccharomycetaceae.</title>
        <authorList>
            <consortium name="The Genolevures Consortium"/>
            <person name="Souciet J.-L."/>
            <person name="Dujon B."/>
            <person name="Gaillardin C."/>
            <person name="Johnston M."/>
            <person name="Baret P.V."/>
            <person name="Cliften P."/>
            <person name="Sherman D.J."/>
            <person name="Weissenbach J."/>
            <person name="Westhof E."/>
            <person name="Wincker P."/>
            <person name="Jubin C."/>
            <person name="Poulain J."/>
            <person name="Barbe V."/>
            <person name="Segurens B."/>
            <person name="Artiguenave F."/>
            <person name="Anthouard V."/>
            <person name="Vacherie B."/>
            <person name="Val M.-E."/>
            <person name="Fulton R.S."/>
            <person name="Minx P."/>
            <person name="Wilson R."/>
            <person name="Durrens P."/>
            <person name="Jean G."/>
            <person name="Marck C."/>
            <person name="Martin T."/>
            <person name="Nikolski M."/>
            <person name="Rolland T."/>
            <person name="Seret M.-L."/>
            <person name="Casaregola S."/>
            <person name="Despons L."/>
            <person name="Fairhead C."/>
            <person name="Fischer G."/>
            <person name="Lafontaine I."/>
            <person name="Leh V."/>
            <person name="Lemaire M."/>
            <person name="de Montigny J."/>
            <person name="Neuveglise C."/>
            <person name="Thierry A."/>
            <person name="Blanc-Lenfle I."/>
            <person name="Bleykasten C."/>
            <person name="Diffels J."/>
            <person name="Fritsch E."/>
            <person name="Frangeul L."/>
            <person name="Goeffon A."/>
            <person name="Jauniaux N."/>
            <person name="Kachouri-Lafond R."/>
            <person name="Payen C."/>
            <person name="Potier S."/>
            <person name="Pribylova L."/>
            <person name="Ozanne C."/>
            <person name="Richard G.-F."/>
            <person name="Sacerdot C."/>
            <person name="Straub M.-L."/>
            <person name="Talla E."/>
        </authorList>
    </citation>
    <scope>NUCLEOTIDE SEQUENCE [LARGE SCALE GENOMIC DNA]</scope>
    <source>
        <strain evidence="6">ATCC 56472 / CBS 6340 / NRRL Y-8284</strain>
    </source>
</reference>
<keyword evidence="1 2" id="KW-0175">Coiled coil</keyword>
<dbReference type="SMART" id="SM00806">
    <property type="entry name" value="AIP3"/>
    <property type="match status" value="1"/>
</dbReference>
<dbReference type="Proteomes" id="UP000002036">
    <property type="component" value="Chromosome E"/>
</dbReference>
<dbReference type="GO" id="GO:0005737">
    <property type="term" value="C:cytoplasm"/>
    <property type="evidence" value="ECO:0007669"/>
    <property type="project" value="TreeGrafter"/>
</dbReference>
<dbReference type="InParanoid" id="C5DHZ7"/>
<dbReference type="EMBL" id="CU928169">
    <property type="protein sequence ID" value="CAR23408.1"/>
    <property type="molecule type" value="Genomic_DNA"/>
</dbReference>
<evidence type="ECO:0000313" key="5">
    <source>
        <dbReference type="EMBL" id="CAR23408.1"/>
    </source>
</evidence>
<dbReference type="InterPro" id="IPR022782">
    <property type="entry name" value="AIP3-like_C"/>
</dbReference>
<dbReference type="KEGG" id="lth:KLTH0E08492g"/>
<dbReference type="HOGENOM" id="CLU_005287_0_0_1"/>
<dbReference type="InterPro" id="IPR005613">
    <property type="entry name" value="AIP3_C"/>
</dbReference>
<proteinExistence type="predicted"/>
<feature type="region of interest" description="Disordered" evidence="3">
    <location>
        <begin position="20"/>
        <end position="49"/>
    </location>
</feature>
<dbReference type="RefSeq" id="XP_002553845.1">
    <property type="nucleotide sequence ID" value="XM_002553799.1"/>
</dbReference>
<gene>
    <name evidence="5" type="ordered locus">KLTH0E08492g</name>
</gene>
<dbReference type="STRING" id="559295.C5DHZ7"/>
<name>C5DHZ7_LACTC</name>
<dbReference type="GeneID" id="8292006"/>
<dbReference type="GO" id="GO:0030010">
    <property type="term" value="P:establishment of cell polarity"/>
    <property type="evidence" value="ECO:0007669"/>
    <property type="project" value="TreeGrafter"/>
</dbReference>
<evidence type="ECO:0000256" key="3">
    <source>
        <dbReference type="SAM" id="MobiDB-lite"/>
    </source>
</evidence>
<evidence type="ECO:0000259" key="4">
    <source>
        <dbReference type="SMART" id="SM00806"/>
    </source>
</evidence>
<evidence type="ECO:0000256" key="2">
    <source>
        <dbReference type="SAM" id="Coils"/>
    </source>
</evidence>